<name>A0A248VPG5_9BURK</name>
<evidence type="ECO:0000313" key="4">
    <source>
        <dbReference type="EMBL" id="ASW00924.1"/>
    </source>
</evidence>
<dbReference type="SUPFAM" id="SSF52016">
    <property type="entry name" value="LeuD/IlvD-like"/>
    <property type="match status" value="1"/>
</dbReference>
<dbReference type="AlphaFoldDB" id="A0A248VPG5"/>
<sequence>MNRSASSTGRGEREHRIDQGSWSAARTLAPGRASGVILALEPLSFWGGYDAALGKIIEKSHPGHGQSLAGKIMVMARAKGSSSSSSVLAEAIRNGTGPSGIVLRERDLIIAIGVIVANELYGVSVPLVVVDDDVFDTLYRCTYPLRIDAPREGGEARIEALGDGFVDRGR</sequence>
<dbReference type="Gene3D" id="3.50.30.10">
    <property type="entry name" value="Phosphohistidine domain"/>
    <property type="match status" value="1"/>
</dbReference>
<accession>A0A248VPG5</accession>
<proteinExistence type="predicted"/>
<evidence type="ECO:0000313" key="5">
    <source>
        <dbReference type="Proteomes" id="UP000215158"/>
    </source>
</evidence>
<dbReference type="Proteomes" id="UP000215158">
    <property type="component" value="Chromosome 2"/>
</dbReference>
<dbReference type="PANTHER" id="PTHR36577">
    <property type="entry name" value="DUF521 DOMAIN PROTEIN (AFU_ORTHOLOGUE AFUA_6G00490)"/>
    <property type="match status" value="1"/>
</dbReference>
<dbReference type="Pfam" id="PF01989">
    <property type="entry name" value="AcnX_swivel_put"/>
    <property type="match status" value="1"/>
</dbReference>
<protein>
    <submittedName>
        <fullName evidence="4">Aconitase subunit 2</fullName>
    </submittedName>
</protein>
<evidence type="ECO:0000256" key="2">
    <source>
        <dbReference type="SAM" id="MobiDB-lite"/>
    </source>
</evidence>
<dbReference type="KEGG" id="parb:CJU94_22120"/>
<gene>
    <name evidence="4" type="ORF">CJU94_22120</name>
</gene>
<evidence type="ECO:0000256" key="1">
    <source>
        <dbReference type="ARBA" id="ARBA00023239"/>
    </source>
</evidence>
<evidence type="ECO:0000259" key="3">
    <source>
        <dbReference type="Pfam" id="PF01989"/>
    </source>
</evidence>
<keyword evidence="5" id="KW-1185">Reference proteome</keyword>
<dbReference type="InterPro" id="IPR002840">
    <property type="entry name" value="PMDh-S-like_dom"/>
</dbReference>
<feature type="region of interest" description="Disordered" evidence="2">
    <location>
        <begin position="1"/>
        <end position="22"/>
    </location>
</feature>
<keyword evidence="1" id="KW-0456">Lyase</keyword>
<feature type="domain" description="Phosphomevalonate dehydratase small subunit-like" evidence="3">
    <location>
        <begin position="43"/>
        <end position="128"/>
    </location>
</feature>
<dbReference type="OrthoDB" id="8907874at2"/>
<dbReference type="EMBL" id="CP022990">
    <property type="protein sequence ID" value="ASW00924.1"/>
    <property type="molecule type" value="Genomic_DNA"/>
</dbReference>
<dbReference type="RefSeq" id="WP_095420836.1">
    <property type="nucleotide sequence ID" value="NZ_CP022990.1"/>
</dbReference>
<organism evidence="4 5">
    <name type="scientific">Paraburkholderia aromaticivorans</name>
    <dbReference type="NCBI Taxonomy" id="2026199"/>
    <lineage>
        <taxon>Bacteria</taxon>
        <taxon>Pseudomonadati</taxon>
        <taxon>Pseudomonadota</taxon>
        <taxon>Betaproteobacteria</taxon>
        <taxon>Burkholderiales</taxon>
        <taxon>Burkholderiaceae</taxon>
        <taxon>Paraburkholderia</taxon>
    </lineage>
</organism>
<reference evidence="4 5" key="1">
    <citation type="submission" date="2017-08" db="EMBL/GenBank/DDBJ databases">
        <title>Identification and genetic characteristics of simultaneous BTEX- and naphthalene-degrading Paraburkholderia sp. BN5 isolated from petroleum-contaminated soil.</title>
        <authorList>
            <person name="Lee Y."/>
            <person name="Jeon C.O."/>
        </authorList>
    </citation>
    <scope>NUCLEOTIDE SEQUENCE [LARGE SCALE GENOMIC DNA]</scope>
    <source>
        <strain evidence="4 5">BN5</strain>
    </source>
</reference>
<dbReference type="GO" id="GO:0016829">
    <property type="term" value="F:lyase activity"/>
    <property type="evidence" value="ECO:0007669"/>
    <property type="project" value="UniProtKB-KW"/>
</dbReference>
<dbReference type="PANTHER" id="PTHR36577:SF3">
    <property type="entry name" value="DUF521 DOMAIN PROTEIN (AFU_ORTHOLOGUE AFUA_6G00490)"/>
    <property type="match status" value="1"/>
</dbReference>